<dbReference type="InterPro" id="IPR001387">
    <property type="entry name" value="Cro/C1-type_HTH"/>
</dbReference>
<evidence type="ECO:0000259" key="1">
    <source>
        <dbReference type="PROSITE" id="PS50943"/>
    </source>
</evidence>
<dbReference type="Gene3D" id="1.10.260.40">
    <property type="entry name" value="lambda repressor-like DNA-binding domains"/>
    <property type="match status" value="1"/>
</dbReference>
<dbReference type="SUPFAM" id="SSF47413">
    <property type="entry name" value="lambda repressor-like DNA-binding domains"/>
    <property type="match status" value="1"/>
</dbReference>
<feature type="domain" description="HTH cro/C1-type" evidence="1">
    <location>
        <begin position="18"/>
        <end position="72"/>
    </location>
</feature>
<dbReference type="Proteomes" id="UP000315389">
    <property type="component" value="Unassembled WGS sequence"/>
</dbReference>
<dbReference type="PROSITE" id="PS50943">
    <property type="entry name" value="HTH_CROC1"/>
    <property type="match status" value="1"/>
</dbReference>
<reference evidence="2 3" key="1">
    <citation type="submission" date="2019-06" db="EMBL/GenBank/DDBJ databases">
        <title>Sequencing the genomes of 1000 actinobacteria strains.</title>
        <authorList>
            <person name="Klenk H.-P."/>
        </authorList>
    </citation>
    <scope>NUCLEOTIDE SEQUENCE [LARGE SCALE GENOMIC DNA]</scope>
    <source>
        <strain evidence="2 3">DSM 4813</strain>
    </source>
</reference>
<accession>A0A542ZP84</accession>
<keyword evidence="3" id="KW-1185">Reference proteome</keyword>
<dbReference type="AlphaFoldDB" id="A0A542ZP84"/>
<dbReference type="SMART" id="SM00530">
    <property type="entry name" value="HTH_XRE"/>
    <property type="match status" value="1"/>
</dbReference>
<dbReference type="InterPro" id="IPR010982">
    <property type="entry name" value="Lambda_DNA-bd_dom_sf"/>
</dbReference>
<evidence type="ECO:0000313" key="3">
    <source>
        <dbReference type="Proteomes" id="UP000315389"/>
    </source>
</evidence>
<dbReference type="OrthoDB" id="3255837at2"/>
<name>A0A542ZP84_RARFA</name>
<dbReference type="GO" id="GO:0003677">
    <property type="term" value="F:DNA binding"/>
    <property type="evidence" value="ECO:0007669"/>
    <property type="project" value="InterPro"/>
</dbReference>
<dbReference type="CDD" id="cd00093">
    <property type="entry name" value="HTH_XRE"/>
    <property type="match status" value="1"/>
</dbReference>
<comment type="caution">
    <text evidence="2">The sequence shown here is derived from an EMBL/GenBank/DDBJ whole genome shotgun (WGS) entry which is preliminary data.</text>
</comment>
<sequence length="81" mass="8938">MAQRTARLRTPADFGLAIQQARLAQGLSQMELAEALDIPQSTISQLESGHSTIFLRRFLTIARELGLDLGATWESNDAPRD</sequence>
<dbReference type="Pfam" id="PF01381">
    <property type="entry name" value="HTH_3"/>
    <property type="match status" value="1"/>
</dbReference>
<organism evidence="2 3">
    <name type="scientific">Rarobacter faecitabidus</name>
    <dbReference type="NCBI Taxonomy" id="13243"/>
    <lineage>
        <taxon>Bacteria</taxon>
        <taxon>Bacillati</taxon>
        <taxon>Actinomycetota</taxon>
        <taxon>Actinomycetes</taxon>
        <taxon>Micrococcales</taxon>
        <taxon>Rarobacteraceae</taxon>
        <taxon>Rarobacter</taxon>
    </lineage>
</organism>
<protein>
    <submittedName>
        <fullName evidence="2">Helix-turn-helix protein</fullName>
    </submittedName>
</protein>
<gene>
    <name evidence="2" type="ORF">FB461_1682</name>
</gene>
<proteinExistence type="predicted"/>
<dbReference type="EMBL" id="VFOS01000002">
    <property type="protein sequence ID" value="TQL62049.1"/>
    <property type="molecule type" value="Genomic_DNA"/>
</dbReference>
<dbReference type="RefSeq" id="WP_142120990.1">
    <property type="nucleotide sequence ID" value="NZ_BAAASV010000002.1"/>
</dbReference>
<evidence type="ECO:0000313" key="2">
    <source>
        <dbReference type="EMBL" id="TQL62049.1"/>
    </source>
</evidence>